<organism evidence="2 3">
    <name type="scientific">Geospiza parvula</name>
    <name type="common">Small tree-finch</name>
    <name type="synonym">Camarhynchus parvulus</name>
    <dbReference type="NCBI Taxonomy" id="87175"/>
    <lineage>
        <taxon>Eukaryota</taxon>
        <taxon>Metazoa</taxon>
        <taxon>Chordata</taxon>
        <taxon>Craniata</taxon>
        <taxon>Vertebrata</taxon>
        <taxon>Euteleostomi</taxon>
        <taxon>Archelosauria</taxon>
        <taxon>Archosauria</taxon>
        <taxon>Dinosauria</taxon>
        <taxon>Saurischia</taxon>
        <taxon>Theropoda</taxon>
        <taxon>Coelurosauria</taxon>
        <taxon>Aves</taxon>
        <taxon>Neognathae</taxon>
        <taxon>Neoaves</taxon>
        <taxon>Telluraves</taxon>
        <taxon>Australaves</taxon>
        <taxon>Passeriformes</taxon>
        <taxon>Thraupidae</taxon>
        <taxon>Camarhynchus</taxon>
    </lineage>
</organism>
<evidence type="ECO:0000313" key="2">
    <source>
        <dbReference type="Ensembl" id="ENSCPVP00000008073.2"/>
    </source>
</evidence>
<dbReference type="GO" id="GO:0016192">
    <property type="term" value="P:vesicle-mediated transport"/>
    <property type="evidence" value="ECO:0007669"/>
    <property type="project" value="InterPro"/>
</dbReference>
<reference evidence="2" key="1">
    <citation type="submission" date="2025-08" db="UniProtKB">
        <authorList>
            <consortium name="Ensembl"/>
        </authorList>
    </citation>
    <scope>IDENTIFICATION</scope>
</reference>
<dbReference type="InterPro" id="IPR010989">
    <property type="entry name" value="SNARE"/>
</dbReference>
<dbReference type="Ensembl" id="ENSCPVT00000008381.2">
    <property type="protein sequence ID" value="ENSCPVP00000008073.2"/>
    <property type="gene ID" value="ENSCPVG00000005877.2"/>
</dbReference>
<evidence type="ECO:0000256" key="1">
    <source>
        <dbReference type="SAM" id="MobiDB-lite"/>
    </source>
</evidence>
<keyword evidence="3" id="KW-1185">Reference proteome</keyword>
<sequence length="268" mass="28395">MGAAYLREFLPEVPAVQFLFRPHFRRKGRGGDVSAAGAPGGGSGARGPDEPRCRRAAGSGLGSGNRRRPRPRGPPELRPCRPSRSPPRPLTSCRVATGPRSSCSPANRCRDGRRIGKDLSNTFAKLEKLTLLAKRKSLFDDKAVEIEELTYIIKQDIGGLNAQIARLQELLRARGGPDGRHLQSHSNGVLLALQVGLGAWGPPEPPLSPLNPPVPPHNPHITSCAPLCPLSPRSNGVLLALQVGLGGLGGNWGPPVPPCAPLSFLSPP</sequence>
<dbReference type="SUPFAM" id="SSF47661">
    <property type="entry name" value="t-snare proteins"/>
    <property type="match status" value="1"/>
</dbReference>
<proteinExistence type="predicted"/>
<dbReference type="AlphaFoldDB" id="A0A8C3MR66"/>
<dbReference type="Proteomes" id="UP000694382">
    <property type="component" value="Unassembled WGS sequence"/>
</dbReference>
<evidence type="ECO:0000313" key="3">
    <source>
        <dbReference type="Proteomes" id="UP000694382"/>
    </source>
</evidence>
<dbReference type="GO" id="GO:0016020">
    <property type="term" value="C:membrane"/>
    <property type="evidence" value="ECO:0007669"/>
    <property type="project" value="InterPro"/>
</dbReference>
<accession>A0A8C3MR66</accession>
<reference evidence="2" key="2">
    <citation type="submission" date="2025-09" db="UniProtKB">
        <authorList>
            <consortium name="Ensembl"/>
        </authorList>
    </citation>
    <scope>IDENTIFICATION</scope>
</reference>
<accession>A0A8U8BLR3</accession>
<dbReference type="Gene3D" id="1.20.58.70">
    <property type="match status" value="1"/>
</dbReference>
<name>A0A8C3MR66_GEOPR</name>
<protein>
    <submittedName>
        <fullName evidence="2">Uncharacterized protein</fullName>
    </submittedName>
</protein>
<feature type="region of interest" description="Disordered" evidence="1">
    <location>
        <begin position="26"/>
        <end position="114"/>
    </location>
</feature>